<name>A0A517VZJ2_9PLAN</name>
<feature type="domain" description="PNPLA" evidence="4">
    <location>
        <begin position="43"/>
        <end position="153"/>
    </location>
</feature>
<evidence type="ECO:0000313" key="5">
    <source>
        <dbReference type="EMBL" id="QDT98427.1"/>
    </source>
</evidence>
<keyword evidence="3" id="KW-0472">Membrane</keyword>
<dbReference type="Gene3D" id="3.40.1090.10">
    <property type="entry name" value="Cytosolic phospholipase A2 catalytic domain"/>
    <property type="match status" value="2"/>
</dbReference>
<feature type="transmembrane region" description="Helical" evidence="3">
    <location>
        <begin position="381"/>
        <end position="400"/>
    </location>
</feature>
<evidence type="ECO:0000256" key="1">
    <source>
        <dbReference type="ARBA" id="ARBA00023098"/>
    </source>
</evidence>
<evidence type="ECO:0000259" key="4">
    <source>
        <dbReference type="Pfam" id="PF01734"/>
    </source>
</evidence>
<dbReference type="AlphaFoldDB" id="A0A517VZJ2"/>
<accession>A0A517VZJ2</accession>
<dbReference type="SUPFAM" id="SSF52151">
    <property type="entry name" value="FabD/lysophospholipase-like"/>
    <property type="match status" value="2"/>
</dbReference>
<feature type="transmembrane region" description="Helical" evidence="3">
    <location>
        <begin position="218"/>
        <end position="240"/>
    </location>
</feature>
<evidence type="ECO:0000256" key="2">
    <source>
        <dbReference type="SAM" id="MobiDB-lite"/>
    </source>
</evidence>
<feature type="transmembrane region" description="Helical" evidence="3">
    <location>
        <begin position="421"/>
        <end position="444"/>
    </location>
</feature>
<keyword evidence="3" id="KW-1133">Transmembrane helix</keyword>
<feature type="region of interest" description="Disordered" evidence="2">
    <location>
        <begin position="1"/>
        <end position="22"/>
    </location>
</feature>
<reference evidence="5 6" key="1">
    <citation type="submission" date="2019-03" db="EMBL/GenBank/DDBJ databases">
        <title>Deep-cultivation of Planctomycetes and their phenomic and genomic characterization uncovers novel biology.</title>
        <authorList>
            <person name="Wiegand S."/>
            <person name="Jogler M."/>
            <person name="Boedeker C."/>
            <person name="Pinto D."/>
            <person name="Vollmers J."/>
            <person name="Rivas-Marin E."/>
            <person name="Kohn T."/>
            <person name="Peeters S.H."/>
            <person name="Heuer A."/>
            <person name="Rast P."/>
            <person name="Oberbeckmann S."/>
            <person name="Bunk B."/>
            <person name="Jeske O."/>
            <person name="Meyerdierks A."/>
            <person name="Storesund J.E."/>
            <person name="Kallscheuer N."/>
            <person name="Luecker S."/>
            <person name="Lage O.M."/>
            <person name="Pohl T."/>
            <person name="Merkel B.J."/>
            <person name="Hornburger P."/>
            <person name="Mueller R.-W."/>
            <person name="Bruemmer F."/>
            <person name="Labrenz M."/>
            <person name="Spormann A.M."/>
            <person name="Op den Camp H."/>
            <person name="Overmann J."/>
            <person name="Amann R."/>
            <person name="Jetten M.S.M."/>
            <person name="Mascher T."/>
            <person name="Medema M.H."/>
            <person name="Devos D.P."/>
            <person name="Kaster A.-K."/>
            <person name="Ovreas L."/>
            <person name="Rohde M."/>
            <person name="Galperin M.Y."/>
            <person name="Jogler C."/>
        </authorList>
    </citation>
    <scope>NUCLEOTIDE SEQUENCE [LARGE SCALE GENOMIC DNA]</scope>
    <source>
        <strain evidence="5 6">V144</strain>
    </source>
</reference>
<feature type="transmembrane region" description="Helical" evidence="3">
    <location>
        <begin position="151"/>
        <end position="184"/>
    </location>
</feature>
<dbReference type="InterPro" id="IPR016035">
    <property type="entry name" value="Acyl_Trfase/lysoPLipase"/>
</dbReference>
<dbReference type="EMBL" id="CP037920">
    <property type="protein sequence ID" value="QDT98427.1"/>
    <property type="molecule type" value="Genomic_DNA"/>
</dbReference>
<proteinExistence type="predicted"/>
<dbReference type="Pfam" id="PF01734">
    <property type="entry name" value="Patatin"/>
    <property type="match status" value="1"/>
</dbReference>
<dbReference type="Proteomes" id="UP000318704">
    <property type="component" value="Chromosome"/>
</dbReference>
<feature type="transmembrane region" description="Helical" evidence="3">
    <location>
        <begin position="260"/>
        <end position="278"/>
    </location>
</feature>
<organism evidence="5 6">
    <name type="scientific">Gimesia aquarii</name>
    <dbReference type="NCBI Taxonomy" id="2527964"/>
    <lineage>
        <taxon>Bacteria</taxon>
        <taxon>Pseudomonadati</taxon>
        <taxon>Planctomycetota</taxon>
        <taxon>Planctomycetia</taxon>
        <taxon>Planctomycetales</taxon>
        <taxon>Planctomycetaceae</taxon>
        <taxon>Gimesia</taxon>
    </lineage>
</organism>
<evidence type="ECO:0000256" key="3">
    <source>
        <dbReference type="SAM" id="Phobius"/>
    </source>
</evidence>
<dbReference type="InterPro" id="IPR002641">
    <property type="entry name" value="PNPLA_dom"/>
</dbReference>
<keyword evidence="1" id="KW-0443">Lipid metabolism</keyword>
<protein>
    <submittedName>
        <fullName evidence="5">Patatin-like phospholipase</fullName>
    </submittedName>
</protein>
<gene>
    <name evidence="5" type="ORF">V144x_39140</name>
</gene>
<dbReference type="GO" id="GO:0005829">
    <property type="term" value="C:cytosol"/>
    <property type="evidence" value="ECO:0007669"/>
    <property type="project" value="TreeGrafter"/>
</dbReference>
<dbReference type="GO" id="GO:0046475">
    <property type="term" value="P:glycerophospholipid catabolic process"/>
    <property type="evidence" value="ECO:0007669"/>
    <property type="project" value="TreeGrafter"/>
</dbReference>
<feature type="transmembrane region" description="Helical" evidence="3">
    <location>
        <begin position="456"/>
        <end position="475"/>
    </location>
</feature>
<keyword evidence="3" id="KW-0812">Transmembrane</keyword>
<sequence length="905" mass="102366">MSKSTQGRLTLPQKVRSSEQKYINERRKAAKLRDKKKPPSIGLALSGGGIRSATFALGVLQKLAKQNSLRFIDYMTTVSGGGYIGACLSSLMAFPDPDLPPEKDDVSINQKAFENFNLADNFPLLRTDQMHHLRKHGSFLILREGLFRKDVLRAIGMFFAGLFSTLLLLALPLFTAVGLAISYISLVGDLDLSTESLQKIGWTSWDTALEWNSHHTKVFWIGLLTGIITVFIIPIIHSYWKKTGGNLGETEEEITERTCLTYVFCAIFTIGGGIFASYEYHDYQPMINNVFTFSSLMTSMIFSLGAFIGSMLYYSLIICKRNSKWTSINRSLVGASIAIIFNATIVFLLLAVITFCIWAVLGEHLGAFGLDFYKKQESPPGMFFLVLSGLTFIVTRLFALRGKIPESNSGPIAVIASKIPLLILRIAVPLFLFCTFMVTIEWTIKYGGIEEWKEGLLFAGGSFLALIVAGYLIDVNRLSIHYFYRDRLAETYLQTERHETGELKLIRNDCALKVSDLNCHGKNKGNPLPYHIILCSLNLAGSRDLARRTRKSDHFIFSRAYCGSGSTGYIPTEKYRNGNTKLATAMTISGAAIGSNMGFQTSFARAFALTMFNIRLGYWIVNPRVYDQDTIAKEEIIQFPDEKKPNKKWVDENWKHKLFPFSPYLLEKNIWWPWFLRSELVGNTNSQGRLVNLSDGGHSGDNIGLYPLFQRRCKLIIASDAECDPEYNFSSLINAINQIYIDENVEVKIDITQIRPDEENAPAKKHFVIGKIEYPEDPNRLEIDPDDEDAKASTGWLIYLKSSLIHNYYQSIKNQGHHEHDELDHEPAAVQSYAAQNKKFPHESTADQFFNDDQFEAYRALGFHVVSAMYDSFDQWSKKAKPNKANEIPSVEELVEWCAFEYEKK</sequence>
<dbReference type="PANTHER" id="PTHR10728:SF40">
    <property type="entry name" value="PATATIN FAMILY PROTEIN"/>
    <property type="match status" value="1"/>
</dbReference>
<dbReference type="GO" id="GO:0004623">
    <property type="term" value="F:phospholipase A2 activity"/>
    <property type="evidence" value="ECO:0007669"/>
    <property type="project" value="TreeGrafter"/>
</dbReference>
<dbReference type="PANTHER" id="PTHR10728">
    <property type="entry name" value="CYTOSOLIC PHOSPHOLIPASE A2"/>
    <property type="match status" value="1"/>
</dbReference>
<dbReference type="KEGG" id="gaw:V144x_39140"/>
<evidence type="ECO:0000313" key="6">
    <source>
        <dbReference type="Proteomes" id="UP000318704"/>
    </source>
</evidence>
<dbReference type="RefSeq" id="WP_197998513.1">
    <property type="nucleotide sequence ID" value="NZ_CP037920.1"/>
</dbReference>
<feature type="transmembrane region" description="Helical" evidence="3">
    <location>
        <begin position="290"/>
        <end position="316"/>
    </location>
</feature>
<feature type="transmembrane region" description="Helical" evidence="3">
    <location>
        <begin position="337"/>
        <end position="361"/>
    </location>
</feature>